<evidence type="ECO:0000313" key="3">
    <source>
        <dbReference type="EMBL" id="GIJ72658.1"/>
    </source>
</evidence>
<organism evidence="3 4">
    <name type="scientific">Virgisporangium ochraceum</name>
    <dbReference type="NCBI Taxonomy" id="65505"/>
    <lineage>
        <taxon>Bacteria</taxon>
        <taxon>Bacillati</taxon>
        <taxon>Actinomycetota</taxon>
        <taxon>Actinomycetes</taxon>
        <taxon>Micromonosporales</taxon>
        <taxon>Micromonosporaceae</taxon>
        <taxon>Virgisporangium</taxon>
    </lineage>
</organism>
<dbReference type="InterPro" id="IPR046633">
    <property type="entry name" value="DUF6745"/>
</dbReference>
<protein>
    <recommendedName>
        <fullName evidence="2">DUF6745 domain-containing protein</fullName>
    </recommendedName>
</protein>
<keyword evidence="1" id="KW-0812">Transmembrane</keyword>
<evidence type="ECO:0000259" key="2">
    <source>
        <dbReference type="Pfam" id="PF20530"/>
    </source>
</evidence>
<evidence type="ECO:0000256" key="1">
    <source>
        <dbReference type="SAM" id="Phobius"/>
    </source>
</evidence>
<sequence length="463" mass="50475">MTVIDFVAQCRRRFLTCGPLPDRDRAAIVGQLHRAYLAAGLAWPGRVWWVPSPLVGDLAARTAAATLLRERQRRTTAPAGRGRRAAVAVGAVVREVYNVGVAVVISAVCGAGGAALLAVVVEDRQRVGFVVFCAVLAGLLGGASTLTRSDRSQRADAAVRATHDRAVTDLDATGRRVLAALLDVGVPPPTDSTVDRQVELACGPVRTAVDAGLRSMATVASQNRRRRATDLVRRIIDAPEPVTVASARVTAALTRLATGSAAAWRWRHRTVAVADLDAVATLAGAGHVWWWAHPEFVVVSEPPVELHVEYAGGSYRPHRTDGPAVRWRDGLRLYFWHGTRVPAGLIERGWTVDEIHRHHNSEVRRAAIERMGWLTYIDRAGLRLVASAPDPGNHPHELRLYEDPRRRLGPTRVLVMTNGSPDGTDRPTVYAETVPGHLDDPVEAAAWQYDCPVDVYRTLQRRT</sequence>
<evidence type="ECO:0000313" key="4">
    <source>
        <dbReference type="Proteomes" id="UP000635606"/>
    </source>
</evidence>
<feature type="transmembrane region" description="Helical" evidence="1">
    <location>
        <begin position="99"/>
        <end position="121"/>
    </location>
</feature>
<proteinExistence type="predicted"/>
<reference evidence="3" key="1">
    <citation type="submission" date="2021-01" db="EMBL/GenBank/DDBJ databases">
        <title>Whole genome shotgun sequence of Virgisporangium ochraceum NBRC 16418.</title>
        <authorList>
            <person name="Komaki H."/>
            <person name="Tamura T."/>
        </authorList>
    </citation>
    <scope>NUCLEOTIDE SEQUENCE</scope>
    <source>
        <strain evidence="3">NBRC 16418</strain>
    </source>
</reference>
<gene>
    <name evidence="3" type="ORF">Voc01_075750</name>
</gene>
<dbReference type="Proteomes" id="UP000635606">
    <property type="component" value="Unassembled WGS sequence"/>
</dbReference>
<dbReference type="RefSeq" id="WP_203932512.1">
    <property type="nucleotide sequence ID" value="NZ_BOPH01000103.1"/>
</dbReference>
<name>A0A8J4EFH9_9ACTN</name>
<keyword evidence="1" id="KW-1133">Transmembrane helix</keyword>
<keyword evidence="4" id="KW-1185">Reference proteome</keyword>
<dbReference type="EMBL" id="BOPH01000103">
    <property type="protein sequence ID" value="GIJ72658.1"/>
    <property type="molecule type" value="Genomic_DNA"/>
</dbReference>
<dbReference type="Pfam" id="PF20530">
    <property type="entry name" value="DUF6745"/>
    <property type="match status" value="1"/>
</dbReference>
<feature type="transmembrane region" description="Helical" evidence="1">
    <location>
        <begin position="127"/>
        <end position="146"/>
    </location>
</feature>
<dbReference type="AlphaFoldDB" id="A0A8J4EFH9"/>
<comment type="caution">
    <text evidence="3">The sequence shown here is derived from an EMBL/GenBank/DDBJ whole genome shotgun (WGS) entry which is preliminary data.</text>
</comment>
<accession>A0A8J4EFH9</accession>
<keyword evidence="1" id="KW-0472">Membrane</keyword>
<feature type="domain" description="DUF6745" evidence="2">
    <location>
        <begin position="260"/>
        <end position="459"/>
    </location>
</feature>